<sequence length="513" mass="53448">MTPIDDSTGVALGLMTFLLLVVLYLWTALALSAVFRKAGEESWKGWVPILNQVVLLQLGGLSGWLYLLVLIPIAGWVVLWALLIVACYRINVAFGHGAGMTVVAALLLPLWASILGFGPDRWLGAEPAAGPRRAGTPVSSGGGPARALPIAGAEYVARAAPNNPHGAAMDPAGGWSPSPRIPPTPPLPSASPEPRAAEPRAAEPRVAEPAAAEAPSFEPASFDSPRAEDAPPVRPLVQPPLPGPAEFAGDEPPVFETEPIPGRGVYGPQSANTGHWGGFDLGAISELTGDVTAAEPEAPAPISAVPTRPAADSARPPGPPPPAPPVTRLPAPPAVPAEEEPWAPARSPLSDPDAISETSGQVSAVVGAPDAGTPRPAAAAVSAQHAMVETEEDAMDHTILTRRRRTAWSLIPPSGAPVALTAEVIILGRKPVRDEAYPTAQLISIDDGTVSKTHARLELRADRWYVTDLGSTNGVLFATLMGTEVEATPGVEIEAGERFYLGDAEVRLQRNDR</sequence>
<reference evidence="5 6" key="1">
    <citation type="submission" date="2024-09" db="EMBL/GenBank/DDBJ databases">
        <authorList>
            <person name="Sun Q."/>
            <person name="Mori K."/>
        </authorList>
    </citation>
    <scope>NUCLEOTIDE SEQUENCE [LARGE SCALE GENOMIC DNA]</scope>
    <source>
        <strain evidence="5 6">JCM 1342</strain>
    </source>
</reference>
<evidence type="ECO:0000259" key="4">
    <source>
        <dbReference type="PROSITE" id="PS50006"/>
    </source>
</evidence>
<evidence type="ECO:0000313" key="6">
    <source>
        <dbReference type="Proteomes" id="UP001589611"/>
    </source>
</evidence>
<keyword evidence="1" id="KW-0597">Phosphoprotein</keyword>
<evidence type="ECO:0000256" key="1">
    <source>
        <dbReference type="ARBA" id="ARBA00022553"/>
    </source>
</evidence>
<organism evidence="5 6">
    <name type="scientific">Microbacterium terregens</name>
    <dbReference type="NCBI Taxonomy" id="69363"/>
    <lineage>
        <taxon>Bacteria</taxon>
        <taxon>Bacillati</taxon>
        <taxon>Actinomycetota</taxon>
        <taxon>Actinomycetes</taxon>
        <taxon>Micrococcales</taxon>
        <taxon>Microbacteriaceae</taxon>
        <taxon>Microbacterium</taxon>
    </lineage>
</organism>
<feature type="region of interest" description="Disordered" evidence="2">
    <location>
        <begin position="162"/>
        <end position="249"/>
    </location>
</feature>
<dbReference type="InterPro" id="IPR043739">
    <property type="entry name" value="DUF5684"/>
</dbReference>
<dbReference type="PROSITE" id="PS50006">
    <property type="entry name" value="FHA_DOMAIN"/>
    <property type="match status" value="1"/>
</dbReference>
<feature type="compositionally biased region" description="Pro residues" evidence="2">
    <location>
        <begin position="179"/>
        <end position="191"/>
    </location>
</feature>
<name>A0ABV5SYY7_9MICO</name>
<evidence type="ECO:0000256" key="3">
    <source>
        <dbReference type="SAM" id="Phobius"/>
    </source>
</evidence>
<keyword evidence="3" id="KW-0472">Membrane</keyword>
<feature type="compositionally biased region" description="Basic and acidic residues" evidence="2">
    <location>
        <begin position="195"/>
        <end position="206"/>
    </location>
</feature>
<dbReference type="Pfam" id="PF00498">
    <property type="entry name" value="FHA"/>
    <property type="match status" value="1"/>
</dbReference>
<feature type="transmembrane region" description="Helical" evidence="3">
    <location>
        <begin position="98"/>
        <end position="118"/>
    </location>
</feature>
<dbReference type="SUPFAM" id="SSF49879">
    <property type="entry name" value="SMAD/FHA domain"/>
    <property type="match status" value="1"/>
</dbReference>
<dbReference type="EMBL" id="JBHMBE010000001">
    <property type="protein sequence ID" value="MFB9644931.1"/>
    <property type="molecule type" value="Genomic_DNA"/>
</dbReference>
<feature type="compositionally biased region" description="Pro residues" evidence="2">
    <location>
        <begin position="232"/>
        <end position="243"/>
    </location>
</feature>
<dbReference type="InterPro" id="IPR000253">
    <property type="entry name" value="FHA_dom"/>
</dbReference>
<feature type="compositionally biased region" description="Low complexity" evidence="2">
    <location>
        <begin position="207"/>
        <end position="221"/>
    </location>
</feature>
<evidence type="ECO:0000256" key="2">
    <source>
        <dbReference type="SAM" id="MobiDB-lite"/>
    </source>
</evidence>
<feature type="transmembrane region" description="Helical" evidence="3">
    <location>
        <begin position="73"/>
        <end position="91"/>
    </location>
</feature>
<keyword evidence="6" id="KW-1185">Reference proteome</keyword>
<dbReference type="CDD" id="cd00060">
    <property type="entry name" value="FHA"/>
    <property type="match status" value="1"/>
</dbReference>
<dbReference type="Pfam" id="PF18936">
    <property type="entry name" value="DUF5684"/>
    <property type="match status" value="1"/>
</dbReference>
<comment type="caution">
    <text evidence="5">The sequence shown here is derived from an EMBL/GenBank/DDBJ whole genome shotgun (WGS) entry which is preliminary data.</text>
</comment>
<accession>A0ABV5SYY7</accession>
<proteinExistence type="predicted"/>
<dbReference type="RefSeq" id="WP_344711740.1">
    <property type="nucleotide sequence ID" value="NZ_BAAAWH010000001.1"/>
</dbReference>
<keyword evidence="3" id="KW-0812">Transmembrane</keyword>
<dbReference type="Gene3D" id="2.60.200.20">
    <property type="match status" value="1"/>
</dbReference>
<feature type="region of interest" description="Disordered" evidence="2">
    <location>
        <begin position="300"/>
        <end position="375"/>
    </location>
</feature>
<dbReference type="Proteomes" id="UP001589611">
    <property type="component" value="Unassembled WGS sequence"/>
</dbReference>
<feature type="domain" description="FHA" evidence="4">
    <location>
        <begin position="425"/>
        <end position="477"/>
    </location>
</feature>
<dbReference type="InterPro" id="IPR008984">
    <property type="entry name" value="SMAD_FHA_dom_sf"/>
</dbReference>
<gene>
    <name evidence="5" type="ORF">ACFFPJ_03860</name>
</gene>
<evidence type="ECO:0000313" key="5">
    <source>
        <dbReference type="EMBL" id="MFB9644931.1"/>
    </source>
</evidence>
<feature type="transmembrane region" description="Helical" evidence="3">
    <location>
        <begin position="12"/>
        <end position="35"/>
    </location>
</feature>
<feature type="compositionally biased region" description="Pro residues" evidence="2">
    <location>
        <begin position="316"/>
        <end position="335"/>
    </location>
</feature>
<protein>
    <submittedName>
        <fullName evidence="5">DUF5684 domain-containing protein</fullName>
    </submittedName>
</protein>
<keyword evidence="3" id="KW-1133">Transmembrane helix</keyword>